<dbReference type="OrthoDB" id="5597238at2759"/>
<feature type="chain" id="PRO_5010456155" evidence="2">
    <location>
        <begin position="19"/>
        <end position="195"/>
    </location>
</feature>
<protein>
    <submittedName>
        <fullName evidence="5">Uncharacterized protein</fullName>
    </submittedName>
</protein>
<evidence type="ECO:0000313" key="4">
    <source>
        <dbReference type="EMBL" id="OAQ84114.1"/>
    </source>
</evidence>
<evidence type="ECO:0000313" key="6">
    <source>
        <dbReference type="Proteomes" id="UP000078340"/>
    </source>
</evidence>
<dbReference type="Proteomes" id="UP000078240">
    <property type="component" value="Unassembled WGS sequence"/>
</dbReference>
<evidence type="ECO:0000313" key="5">
    <source>
        <dbReference type="EMBL" id="OAQ90904.1"/>
    </source>
</evidence>
<dbReference type="Proteomes" id="UP001287286">
    <property type="component" value="Unassembled WGS sequence"/>
</dbReference>
<reference evidence="3 7" key="3">
    <citation type="journal article" date="2024" name="Microbiol. Resour. Announc.">
        <title>Genome annotations for the ascomycete fungi Trichoderma harzianum, Trichoderma aggressivum, and Purpureocillium lilacinum.</title>
        <authorList>
            <person name="Beijen E.P.W."/>
            <person name="Ohm R.A."/>
        </authorList>
    </citation>
    <scope>NUCLEOTIDE SEQUENCE [LARGE SCALE GENOMIC DNA]</scope>
    <source>
        <strain evidence="3 7">CBS 150709</strain>
    </source>
</reference>
<reference evidence="3" key="2">
    <citation type="submission" date="2023-11" db="EMBL/GenBank/DDBJ databases">
        <authorList>
            <person name="Beijen E."/>
            <person name="Ohm R.A."/>
        </authorList>
    </citation>
    <scope>NUCLEOTIDE SEQUENCE</scope>
    <source>
        <strain evidence="3">CBS 150709</strain>
    </source>
</reference>
<dbReference type="EMBL" id="LSBH01000002">
    <property type="protein sequence ID" value="OAQ84114.1"/>
    <property type="molecule type" value="Genomic_DNA"/>
</dbReference>
<evidence type="ECO:0000313" key="7">
    <source>
        <dbReference type="Proteomes" id="UP001287286"/>
    </source>
</evidence>
<evidence type="ECO:0000256" key="1">
    <source>
        <dbReference type="SAM" id="MobiDB-lite"/>
    </source>
</evidence>
<feature type="compositionally biased region" description="Low complexity" evidence="1">
    <location>
        <begin position="111"/>
        <end position="158"/>
    </location>
</feature>
<dbReference type="KEGG" id="plj:28887192"/>
<dbReference type="STRING" id="33203.A0A179HLM4"/>
<evidence type="ECO:0000313" key="3">
    <source>
        <dbReference type="EMBL" id="KAK4093382.1"/>
    </source>
</evidence>
<gene>
    <name evidence="3" type="ORF">Purlil1_2539</name>
    <name evidence="4" type="ORF">VFPBJ_02882</name>
    <name evidence="5" type="ORF">VFPFJ_05063</name>
</gene>
<sequence>MRFATVILSSALALVASAQSDTSATQPATPTRTLSPAESSAAACLSACKPGDVDCQSHCITVPSPDKDAVDRTTKCAAACVQGDGSKAQTEAYAACQQKCIRDNFYESSAGTPKPTGGSGGSDNNSGSSTGSDASQTSGGSGSDSASGTGATATKSGATGTGTAGGSSSTSTGLAPMLTAAPAAVVGLVAAVLAL</sequence>
<dbReference type="GeneID" id="28887192"/>
<feature type="signal peptide" evidence="2">
    <location>
        <begin position="1"/>
        <end position="18"/>
    </location>
</feature>
<comment type="caution">
    <text evidence="5">The sequence shown here is derived from an EMBL/GenBank/DDBJ whole genome shotgun (WGS) entry which is preliminary data.</text>
</comment>
<keyword evidence="7" id="KW-1185">Reference proteome</keyword>
<dbReference type="Proteomes" id="UP000078340">
    <property type="component" value="Unassembled WGS sequence"/>
</dbReference>
<proteinExistence type="predicted"/>
<dbReference type="EMBL" id="JAWRVI010000006">
    <property type="protein sequence ID" value="KAK4093382.1"/>
    <property type="molecule type" value="Genomic_DNA"/>
</dbReference>
<keyword evidence="2" id="KW-0732">Signal</keyword>
<dbReference type="OMA" id="CCIAGCF"/>
<dbReference type="EMBL" id="LSBI01000004">
    <property type="protein sequence ID" value="OAQ90904.1"/>
    <property type="molecule type" value="Genomic_DNA"/>
</dbReference>
<feature type="region of interest" description="Disordered" evidence="1">
    <location>
        <begin position="111"/>
        <end position="174"/>
    </location>
</feature>
<name>A0A179HLM4_PURLI</name>
<reference evidence="5 6" key="1">
    <citation type="submission" date="2016-02" db="EMBL/GenBank/DDBJ databases">
        <title>Biosynthesis of antibiotic leucinostatins and their inhibition on Phytophthora in bio-control Purpureocillium lilacinum.</title>
        <authorList>
            <person name="Wang G."/>
            <person name="Liu Z."/>
            <person name="Lin R."/>
            <person name="Li E."/>
            <person name="Mao Z."/>
            <person name="Ling J."/>
            <person name="Yin W."/>
            <person name="Xie B."/>
        </authorList>
    </citation>
    <scope>NUCLEOTIDE SEQUENCE [LARGE SCALE GENOMIC DNA]</scope>
    <source>
        <strain evidence="4">PLBJ-1</strain>
        <strain evidence="5">PLFJ-1</strain>
    </source>
</reference>
<accession>A0A179HLM4</accession>
<organism evidence="5 6">
    <name type="scientific">Purpureocillium lilacinum</name>
    <name type="common">Paecilomyces lilacinus</name>
    <dbReference type="NCBI Taxonomy" id="33203"/>
    <lineage>
        <taxon>Eukaryota</taxon>
        <taxon>Fungi</taxon>
        <taxon>Dikarya</taxon>
        <taxon>Ascomycota</taxon>
        <taxon>Pezizomycotina</taxon>
        <taxon>Sordariomycetes</taxon>
        <taxon>Hypocreomycetidae</taxon>
        <taxon>Hypocreales</taxon>
        <taxon>Ophiocordycipitaceae</taxon>
        <taxon>Purpureocillium</taxon>
    </lineage>
</organism>
<dbReference type="AlphaFoldDB" id="A0A179HLM4"/>
<evidence type="ECO:0000256" key="2">
    <source>
        <dbReference type="SAM" id="SignalP"/>
    </source>
</evidence>